<dbReference type="Gene3D" id="3.40.80.10">
    <property type="entry name" value="Peptidoglycan recognition protein-like"/>
    <property type="match status" value="1"/>
</dbReference>
<keyword evidence="5" id="KW-1185">Reference proteome</keyword>
<evidence type="ECO:0000256" key="2">
    <source>
        <dbReference type="SAM" id="MobiDB-lite"/>
    </source>
</evidence>
<feature type="compositionally biased region" description="Acidic residues" evidence="2">
    <location>
        <begin position="185"/>
        <end position="195"/>
    </location>
</feature>
<dbReference type="Pfam" id="PF08310">
    <property type="entry name" value="LGFP"/>
    <property type="match status" value="1"/>
</dbReference>
<feature type="domain" description="Peptidoglycan recognition protein family" evidence="3">
    <location>
        <begin position="285"/>
        <end position="434"/>
    </location>
</feature>
<dbReference type="InterPro" id="IPR013207">
    <property type="entry name" value="LGFP"/>
</dbReference>
<dbReference type="RefSeq" id="WP_290196186.1">
    <property type="nucleotide sequence ID" value="NZ_CP047654.1"/>
</dbReference>
<evidence type="ECO:0000256" key="1">
    <source>
        <dbReference type="ARBA" id="ARBA00007553"/>
    </source>
</evidence>
<reference evidence="4" key="1">
    <citation type="submission" date="2023-07" db="EMBL/GenBank/DDBJ databases">
        <title>Sequencing the genomes of 1000 actinobacteria strains.</title>
        <authorList>
            <person name="Klenk H.-P."/>
        </authorList>
    </citation>
    <scope>NUCLEOTIDE SEQUENCE</scope>
    <source>
        <strain evidence="4">DSM 107476</strain>
    </source>
</reference>
<proteinExistence type="inferred from homology"/>
<dbReference type="InterPro" id="IPR015510">
    <property type="entry name" value="PGRP"/>
</dbReference>
<dbReference type="InterPro" id="IPR036505">
    <property type="entry name" value="Amidase/PGRP_sf"/>
</dbReference>
<evidence type="ECO:0000313" key="5">
    <source>
        <dbReference type="Proteomes" id="UP001180840"/>
    </source>
</evidence>
<dbReference type="PANTHER" id="PTHR11022">
    <property type="entry name" value="PEPTIDOGLYCAN RECOGNITION PROTEIN"/>
    <property type="match status" value="1"/>
</dbReference>
<feature type="region of interest" description="Disordered" evidence="2">
    <location>
        <begin position="486"/>
        <end position="524"/>
    </location>
</feature>
<dbReference type="InterPro" id="IPR006619">
    <property type="entry name" value="PGRP_domain_met/bac"/>
</dbReference>
<sequence length="742" mass="76909">MQQRRRISAAGAATRARMNPVLATLLVVTLIATATFGGNQILQTQDLGSGPIDVSTTSTSLDSGESVLVDDAAIATQGEGDALRTVKEFTLDEPISLFALTWHGDTQIPTYVRAERADGSWSEWYGAEPLNMTGADGKTGTEMMYIEPTTRLQVNVGNVDVVSGAGAEDSQYDGVGGPEIPLPDTDPEQASEEAPAEAAPVEESAPAEEAQMAEAPEESAPAEEAQAEGGLAPLPSNYGDITPVAETGGAISASDIEVVLMDGSEGFATGGVNNVVDVANTDGMPQVITRAQWGADESYRGGRTPTYDSETRAVTVHHTAGSNNYSESAAPGIVRGIYKYHAVTLGWRDVGYGAMVDKYGNIYEGRYGGLDKSVQGAHVGGFNKHTWGISMLGNYETAAPTQAGLQAMGEMAGWKAAVHGFDPTDTTWLQADFYFNGSKYGTGQGNMFNTINAHRDFHYNACPGDNLYGQMGTIRSVAEDRYNAIKGGLHTSPTTPRTTTTNPATPDTPSAPGDSGSDPAPQAGVPAELVDTLVRASSGDSSAALGLGLSIGIVVLTYALANGLIALPGGAENAGEVAIFENFTVADLARLADAAAALAPDSEISQKYTAVSEVAGPVLGASVSGEIHTGIGGPTGDLVAQETGDAQLGALADVLASQATEDLSFAIFENGLIVDSEQVGTRAVWGEIADAWLQQGLDLGTLGLPLSDQYATGEGSKVRVDFQGGYISFDPATSKVDVRTSS</sequence>
<comment type="caution">
    <text evidence="4">The sequence shown here is derived from an EMBL/GenBank/DDBJ whole genome shotgun (WGS) entry which is preliminary data.</text>
</comment>
<organism evidence="4 5">
    <name type="scientific">Corynebacterium guangdongense</name>
    <dbReference type="NCBI Taxonomy" id="1783348"/>
    <lineage>
        <taxon>Bacteria</taxon>
        <taxon>Bacillati</taxon>
        <taxon>Actinomycetota</taxon>
        <taxon>Actinomycetes</taxon>
        <taxon>Mycobacteriales</taxon>
        <taxon>Corynebacteriaceae</taxon>
        <taxon>Corynebacterium</taxon>
    </lineage>
</organism>
<feature type="compositionally biased region" description="Low complexity" evidence="2">
    <location>
        <begin position="222"/>
        <end position="234"/>
    </location>
</feature>
<evidence type="ECO:0000313" key="4">
    <source>
        <dbReference type="EMBL" id="MDR7330465.1"/>
    </source>
</evidence>
<protein>
    <submittedName>
        <fullName evidence="4">Uncharacterized protein with LGFP repeats</fullName>
    </submittedName>
</protein>
<evidence type="ECO:0000259" key="3">
    <source>
        <dbReference type="SMART" id="SM00701"/>
    </source>
</evidence>
<feature type="region of interest" description="Disordered" evidence="2">
    <location>
        <begin position="166"/>
        <end position="240"/>
    </location>
</feature>
<name>A0ABU1ZZW4_9CORY</name>
<feature type="compositionally biased region" description="Low complexity" evidence="2">
    <location>
        <begin position="196"/>
        <end position="214"/>
    </location>
</feature>
<accession>A0ABU1ZZW4</accession>
<dbReference type="SUPFAM" id="SSF55846">
    <property type="entry name" value="N-acetylmuramoyl-L-alanine amidase-like"/>
    <property type="match status" value="1"/>
</dbReference>
<feature type="compositionally biased region" description="Low complexity" evidence="2">
    <location>
        <begin position="491"/>
        <end position="512"/>
    </location>
</feature>
<dbReference type="PANTHER" id="PTHR11022:SF41">
    <property type="entry name" value="PEPTIDOGLYCAN-RECOGNITION PROTEIN LC-RELATED"/>
    <property type="match status" value="1"/>
</dbReference>
<comment type="similarity">
    <text evidence="1">Belongs to the N-acetylmuramoyl-L-alanine amidase 2 family.</text>
</comment>
<dbReference type="EMBL" id="JAVDXZ010000001">
    <property type="protein sequence ID" value="MDR7330465.1"/>
    <property type="molecule type" value="Genomic_DNA"/>
</dbReference>
<dbReference type="InterPro" id="IPR002502">
    <property type="entry name" value="Amidase_domain"/>
</dbReference>
<dbReference type="Proteomes" id="UP001180840">
    <property type="component" value="Unassembled WGS sequence"/>
</dbReference>
<dbReference type="CDD" id="cd06583">
    <property type="entry name" value="PGRP"/>
    <property type="match status" value="1"/>
</dbReference>
<gene>
    <name evidence="4" type="ORF">J2S39_002141</name>
</gene>
<dbReference type="SMART" id="SM00701">
    <property type="entry name" value="PGRP"/>
    <property type="match status" value="1"/>
</dbReference>
<dbReference type="Pfam" id="PF01510">
    <property type="entry name" value="Amidase_2"/>
    <property type="match status" value="1"/>
</dbReference>